<feature type="non-terminal residue" evidence="2">
    <location>
        <position position="1"/>
    </location>
</feature>
<proteinExistence type="predicted"/>
<evidence type="ECO:0000313" key="2">
    <source>
        <dbReference type="EMBL" id="JAS84469.1"/>
    </source>
</evidence>
<evidence type="ECO:0000259" key="1">
    <source>
        <dbReference type="Pfam" id="PF13843"/>
    </source>
</evidence>
<dbReference type="Pfam" id="PF13843">
    <property type="entry name" value="DDE_Tnp_1_7"/>
    <property type="match status" value="1"/>
</dbReference>
<name>A0A1B6IC27_9HEMI</name>
<dbReference type="PANTHER" id="PTHR46599:SF3">
    <property type="entry name" value="PIGGYBAC TRANSPOSABLE ELEMENT-DERIVED PROTEIN 4"/>
    <property type="match status" value="1"/>
</dbReference>
<organism evidence="2">
    <name type="scientific">Homalodisca liturata</name>
    <dbReference type="NCBI Taxonomy" id="320908"/>
    <lineage>
        <taxon>Eukaryota</taxon>
        <taxon>Metazoa</taxon>
        <taxon>Ecdysozoa</taxon>
        <taxon>Arthropoda</taxon>
        <taxon>Hexapoda</taxon>
        <taxon>Insecta</taxon>
        <taxon>Pterygota</taxon>
        <taxon>Neoptera</taxon>
        <taxon>Paraneoptera</taxon>
        <taxon>Hemiptera</taxon>
        <taxon>Auchenorrhyncha</taxon>
        <taxon>Membracoidea</taxon>
        <taxon>Cicadellidae</taxon>
        <taxon>Cicadellinae</taxon>
        <taxon>Proconiini</taxon>
        <taxon>Homalodisca</taxon>
    </lineage>
</organism>
<dbReference type="PANTHER" id="PTHR46599">
    <property type="entry name" value="PIGGYBAC TRANSPOSABLE ELEMENT-DERIVED PROTEIN 4"/>
    <property type="match status" value="1"/>
</dbReference>
<gene>
    <name evidence="2" type="ORF">g.1543</name>
</gene>
<feature type="non-terminal residue" evidence="2">
    <location>
        <position position="103"/>
    </location>
</feature>
<accession>A0A1B6IC27</accession>
<dbReference type="AlphaFoldDB" id="A0A1B6IC27"/>
<feature type="domain" description="PiggyBac transposable element-derived protein" evidence="1">
    <location>
        <begin position="1"/>
        <end position="97"/>
    </location>
</feature>
<reference evidence="2" key="1">
    <citation type="submission" date="2015-11" db="EMBL/GenBank/DDBJ databases">
        <title>De novo transcriptome assembly of four potential Pierce s Disease insect vectors from Arizona vineyards.</title>
        <authorList>
            <person name="Tassone E.E."/>
        </authorList>
    </citation>
    <scope>NUCLEOTIDE SEQUENCE</scope>
</reference>
<dbReference type="EMBL" id="GECU01023237">
    <property type="protein sequence ID" value="JAS84469.1"/>
    <property type="molecule type" value="Transcribed_RNA"/>
</dbReference>
<sequence>LMQPFYNQGYTVFLDNWYVSPLLFVELLKRDTHAIGTALKTRVDIPKDFKEINLQKNEVIFRSSDGVLATMWQDNKDVIVLSTYHTDVTFEQTKTRKRKHGVT</sequence>
<protein>
    <recommendedName>
        <fullName evidence="1">PiggyBac transposable element-derived protein domain-containing protein</fullName>
    </recommendedName>
</protein>
<dbReference type="InterPro" id="IPR029526">
    <property type="entry name" value="PGBD"/>
</dbReference>